<organism evidence="7 8">
    <name type="scientific">Xanthomonas bromi</name>
    <dbReference type="NCBI Taxonomy" id="56449"/>
    <lineage>
        <taxon>Bacteria</taxon>
        <taxon>Pseudomonadati</taxon>
        <taxon>Pseudomonadota</taxon>
        <taxon>Gammaproteobacteria</taxon>
        <taxon>Lysobacterales</taxon>
        <taxon>Lysobacteraceae</taxon>
        <taxon>Xanthomonas</taxon>
    </lineage>
</organism>
<sequence length="366" mass="39236">MGKMDGFGQAIGGMTTSDEIVEGTMASDVIASAPQGGAFLFLRAERLPLALSSHVVSAMTTNATYPIGMPGQPWGEAERAVWRARQLQQRSYADDVVQQVAALAARYQRVQYGTIAHAQGDYPLLALRSAEWDDRLPCVLVTGGVHGYEISGVQGALQFLQQRAADYAGRCNLLVAPCINPWGYERIQRWNAHALDPNRAFRDNSPAEESAALMRLVAATTGQMLLHIDLHETTDSDESEFRPALAARDGATFVPGSIPDGFYLVGDSEDPQPAFQQAVIAAVAEVTHIAPADADGQLIGTPVAGHGVINYPVRRLGLCAGVTDARYRTTTEVYPDRPRATPEQCNAAQVAAICAAIDYALAQGWG</sequence>
<dbReference type="SUPFAM" id="SSF53187">
    <property type="entry name" value="Zn-dependent exopeptidases"/>
    <property type="match status" value="1"/>
</dbReference>
<keyword evidence="4" id="KW-0862">Zinc</keyword>
<accession>A0A1C3NKJ5</accession>
<dbReference type="PROSITE" id="PS52035">
    <property type="entry name" value="PEPTIDASE_M14"/>
    <property type="match status" value="1"/>
</dbReference>
<dbReference type="Proteomes" id="UP000092503">
    <property type="component" value="Unassembled WGS sequence"/>
</dbReference>
<reference evidence="7 8" key="1">
    <citation type="submission" date="2016-06" db="EMBL/GenBank/DDBJ databases">
        <authorList>
            <person name="Kjaerup R.B."/>
            <person name="Dalgaard T.S."/>
            <person name="Juul-Madsen H.R."/>
        </authorList>
    </citation>
    <scope>NUCLEOTIDE SEQUENCE [LARGE SCALE GENOMIC DNA]</scope>
    <source>
        <strain evidence="7">LMG947</strain>
    </source>
</reference>
<dbReference type="EMBL" id="FLTX01000025">
    <property type="protein sequence ID" value="SBV50916.1"/>
    <property type="molecule type" value="Genomic_DNA"/>
</dbReference>
<evidence type="ECO:0000256" key="1">
    <source>
        <dbReference type="ARBA" id="ARBA00001947"/>
    </source>
</evidence>
<dbReference type="InterPro" id="IPR055438">
    <property type="entry name" value="AstE_AspA_cat"/>
</dbReference>
<protein>
    <recommendedName>
        <fullName evidence="6">Peptidase M14 domain-containing protein</fullName>
    </recommendedName>
</protein>
<comment type="caution">
    <text evidence="5">Lacks conserved residue(s) required for the propagation of feature annotation.</text>
</comment>
<dbReference type="STRING" id="56449.XBLMG947_1699"/>
<evidence type="ECO:0000313" key="8">
    <source>
        <dbReference type="Proteomes" id="UP000092503"/>
    </source>
</evidence>
<dbReference type="CDD" id="cd06231">
    <property type="entry name" value="M14_REP34-like"/>
    <property type="match status" value="1"/>
</dbReference>
<proteinExistence type="inferred from homology"/>
<name>A0A1C3NKJ5_9XANT</name>
<comment type="cofactor">
    <cofactor evidence="1">
        <name>Zn(2+)</name>
        <dbReference type="ChEBI" id="CHEBI:29105"/>
    </cofactor>
</comment>
<dbReference type="InterPro" id="IPR000834">
    <property type="entry name" value="Peptidase_M14"/>
</dbReference>
<keyword evidence="2" id="KW-0479">Metal-binding</keyword>
<dbReference type="AlphaFoldDB" id="A0A1C3NKJ5"/>
<feature type="domain" description="Peptidase M14" evidence="6">
    <location>
        <begin position="88"/>
        <end position="366"/>
    </location>
</feature>
<dbReference type="GO" id="GO:0016788">
    <property type="term" value="F:hydrolase activity, acting on ester bonds"/>
    <property type="evidence" value="ECO:0007669"/>
    <property type="project" value="InterPro"/>
</dbReference>
<dbReference type="GO" id="GO:0006508">
    <property type="term" value="P:proteolysis"/>
    <property type="evidence" value="ECO:0007669"/>
    <property type="project" value="InterPro"/>
</dbReference>
<dbReference type="GO" id="GO:0008270">
    <property type="term" value="F:zinc ion binding"/>
    <property type="evidence" value="ECO:0007669"/>
    <property type="project" value="InterPro"/>
</dbReference>
<keyword evidence="3" id="KW-0378">Hydrolase</keyword>
<evidence type="ECO:0000256" key="5">
    <source>
        <dbReference type="PROSITE-ProRule" id="PRU01379"/>
    </source>
</evidence>
<dbReference type="Gene3D" id="3.40.630.10">
    <property type="entry name" value="Zn peptidases"/>
    <property type="match status" value="1"/>
</dbReference>
<evidence type="ECO:0000256" key="2">
    <source>
        <dbReference type="ARBA" id="ARBA00022723"/>
    </source>
</evidence>
<evidence type="ECO:0000259" key="6">
    <source>
        <dbReference type="PROSITE" id="PS52035"/>
    </source>
</evidence>
<evidence type="ECO:0000256" key="3">
    <source>
        <dbReference type="ARBA" id="ARBA00022801"/>
    </source>
</evidence>
<dbReference type="GO" id="GO:0004181">
    <property type="term" value="F:metallocarboxypeptidase activity"/>
    <property type="evidence" value="ECO:0007669"/>
    <property type="project" value="InterPro"/>
</dbReference>
<gene>
    <name evidence="7" type="ORF">XBLMG947_1699</name>
</gene>
<comment type="similarity">
    <text evidence="5">Belongs to the peptidase M14 family.</text>
</comment>
<dbReference type="Pfam" id="PF24827">
    <property type="entry name" value="AstE_AspA_cat"/>
    <property type="match status" value="1"/>
</dbReference>
<evidence type="ECO:0000256" key="4">
    <source>
        <dbReference type="ARBA" id="ARBA00022833"/>
    </source>
</evidence>
<evidence type="ECO:0000313" key="7">
    <source>
        <dbReference type="EMBL" id="SBV50916.1"/>
    </source>
</evidence>